<dbReference type="InterPro" id="IPR001138">
    <property type="entry name" value="Zn2Cys6_DnaBD"/>
</dbReference>
<accession>A0A6A6I948</accession>
<feature type="compositionally biased region" description="Low complexity" evidence="2">
    <location>
        <begin position="391"/>
        <end position="400"/>
    </location>
</feature>
<evidence type="ECO:0000256" key="1">
    <source>
        <dbReference type="ARBA" id="ARBA00023242"/>
    </source>
</evidence>
<feature type="compositionally biased region" description="Basic and acidic residues" evidence="2">
    <location>
        <begin position="304"/>
        <end position="320"/>
    </location>
</feature>
<dbReference type="AlphaFoldDB" id="A0A6A6I948"/>
<feature type="region of interest" description="Disordered" evidence="2">
    <location>
        <begin position="1"/>
        <end position="46"/>
    </location>
</feature>
<dbReference type="OrthoDB" id="5422841at2759"/>
<dbReference type="EMBL" id="ML987197">
    <property type="protein sequence ID" value="KAF2247085.1"/>
    <property type="molecule type" value="Genomic_DNA"/>
</dbReference>
<feature type="compositionally biased region" description="Low complexity" evidence="2">
    <location>
        <begin position="540"/>
        <end position="550"/>
    </location>
</feature>
<dbReference type="RefSeq" id="XP_033682089.1">
    <property type="nucleotide sequence ID" value="XM_033829274.1"/>
</dbReference>
<evidence type="ECO:0000313" key="4">
    <source>
        <dbReference type="Proteomes" id="UP000800094"/>
    </source>
</evidence>
<dbReference type="CDD" id="cd00067">
    <property type="entry name" value="GAL4"/>
    <property type="match status" value="1"/>
</dbReference>
<feature type="region of interest" description="Disordered" evidence="2">
    <location>
        <begin position="473"/>
        <end position="551"/>
    </location>
</feature>
<reference evidence="3" key="1">
    <citation type="journal article" date="2020" name="Stud. Mycol.">
        <title>101 Dothideomycetes genomes: a test case for predicting lifestyles and emergence of pathogens.</title>
        <authorList>
            <person name="Haridas S."/>
            <person name="Albert R."/>
            <person name="Binder M."/>
            <person name="Bloem J."/>
            <person name="Labutti K."/>
            <person name="Salamov A."/>
            <person name="Andreopoulos B."/>
            <person name="Baker S."/>
            <person name="Barry K."/>
            <person name="Bills G."/>
            <person name="Bluhm B."/>
            <person name="Cannon C."/>
            <person name="Castanera R."/>
            <person name="Culley D."/>
            <person name="Daum C."/>
            <person name="Ezra D."/>
            <person name="Gonzalez J."/>
            <person name="Henrissat B."/>
            <person name="Kuo A."/>
            <person name="Liang C."/>
            <person name="Lipzen A."/>
            <person name="Lutzoni F."/>
            <person name="Magnuson J."/>
            <person name="Mondo S."/>
            <person name="Nolan M."/>
            <person name="Ohm R."/>
            <person name="Pangilinan J."/>
            <person name="Park H.-J."/>
            <person name="Ramirez L."/>
            <person name="Alfaro M."/>
            <person name="Sun H."/>
            <person name="Tritt A."/>
            <person name="Yoshinaga Y."/>
            <person name="Zwiers L.-H."/>
            <person name="Turgeon B."/>
            <person name="Goodwin S."/>
            <person name="Spatafora J."/>
            <person name="Crous P."/>
            <person name="Grigoriev I."/>
        </authorList>
    </citation>
    <scope>NUCLEOTIDE SEQUENCE</scope>
    <source>
        <strain evidence="3">CBS 122368</strain>
    </source>
</reference>
<feature type="compositionally biased region" description="Polar residues" evidence="2">
    <location>
        <begin position="1"/>
        <end position="11"/>
    </location>
</feature>
<evidence type="ECO:0000313" key="3">
    <source>
        <dbReference type="EMBL" id="KAF2247085.1"/>
    </source>
</evidence>
<dbReference type="Proteomes" id="UP000800094">
    <property type="component" value="Unassembled WGS sequence"/>
</dbReference>
<protein>
    <recommendedName>
        <fullName evidence="5">Zn(2)-C6 fungal-type domain-containing protein</fullName>
    </recommendedName>
</protein>
<feature type="compositionally biased region" description="Polar residues" evidence="2">
    <location>
        <begin position="259"/>
        <end position="283"/>
    </location>
</feature>
<dbReference type="GO" id="GO:0008270">
    <property type="term" value="F:zinc ion binding"/>
    <property type="evidence" value="ECO:0007669"/>
    <property type="project" value="InterPro"/>
</dbReference>
<feature type="region of interest" description="Disordered" evidence="2">
    <location>
        <begin position="233"/>
        <end position="369"/>
    </location>
</feature>
<evidence type="ECO:0000256" key="2">
    <source>
        <dbReference type="SAM" id="MobiDB-lite"/>
    </source>
</evidence>
<keyword evidence="4" id="KW-1185">Reference proteome</keyword>
<dbReference type="GeneID" id="54582604"/>
<keyword evidence="1" id="KW-0539">Nucleus</keyword>
<feature type="compositionally biased region" description="Low complexity" evidence="2">
    <location>
        <begin position="37"/>
        <end position="46"/>
    </location>
</feature>
<sequence>MSANTQTTPAMNSHPHAPPPQADLKRKRSPSHDVLHPAAAPVPKAAKTSNHLQINYLARQCENDLPLITNDDTLPNILSLLSDYQGVLDRHESMACNLGARPLGPILIKRFERLFDGPPRVLKSHGKEGTNVTWLDVVEFARNKPEQFQLGQMSEGVRVCQFYTKQCRVQISEEDFVLISSGMPQKLIPPQPIIEDEEKELGTLEILERNLGQICQLADQVAARTRQLNHRLKGRKQAILDRRATASPAPPIRPSSPSNVALMNGASQGSPNAPNLSSSSQSAGGFVAVNSRPHGEQNGASSSTRHELMSKFHTVSERRTSSQPANGSMDARRLSMGPHNDSHPATPVSNASRPPKPAELAPPNIVQQRPPHLSESELHHVMNSPVPIPSTPSSLLPAASQRASQPQDKDDGGPFKAEMVHRMEALAKGERILPPCDRCRRLHMDCLKNLTACMGCTKKHAKCSWKEVRENELRGNFSHPPPSMNSRMRSESEELDNANGNGNGNGNAERASTGSPAAVLSPPRHGMTPAAQQGMPQEPRLPSNRNSPPNIEREVTRGVEAQLQEAAKSGLAHANARLGPHEGGKGPEYQTMVA</sequence>
<proteinExistence type="predicted"/>
<name>A0A6A6I948_9PLEO</name>
<evidence type="ECO:0008006" key="5">
    <source>
        <dbReference type="Google" id="ProtNLM"/>
    </source>
</evidence>
<gene>
    <name evidence="3" type="ORF">BU26DRAFT_520355</name>
</gene>
<dbReference type="GO" id="GO:0000981">
    <property type="term" value="F:DNA-binding transcription factor activity, RNA polymerase II-specific"/>
    <property type="evidence" value="ECO:0007669"/>
    <property type="project" value="InterPro"/>
</dbReference>
<feature type="region of interest" description="Disordered" evidence="2">
    <location>
        <begin position="382"/>
        <end position="412"/>
    </location>
</feature>
<organism evidence="3 4">
    <name type="scientific">Trematosphaeria pertusa</name>
    <dbReference type="NCBI Taxonomy" id="390896"/>
    <lineage>
        <taxon>Eukaryota</taxon>
        <taxon>Fungi</taxon>
        <taxon>Dikarya</taxon>
        <taxon>Ascomycota</taxon>
        <taxon>Pezizomycotina</taxon>
        <taxon>Dothideomycetes</taxon>
        <taxon>Pleosporomycetidae</taxon>
        <taxon>Pleosporales</taxon>
        <taxon>Massarineae</taxon>
        <taxon>Trematosphaeriaceae</taxon>
        <taxon>Trematosphaeria</taxon>
    </lineage>
</organism>